<dbReference type="AlphaFoldDB" id="A0A1I5PU33"/>
<proteinExistence type="inferred from homology"/>
<evidence type="ECO:0000259" key="5">
    <source>
        <dbReference type="PROSITE" id="PS50893"/>
    </source>
</evidence>
<dbReference type="InterPro" id="IPR003593">
    <property type="entry name" value="AAA+_ATPase"/>
</dbReference>
<dbReference type="GO" id="GO:0016887">
    <property type="term" value="F:ATP hydrolysis activity"/>
    <property type="evidence" value="ECO:0007669"/>
    <property type="project" value="InterPro"/>
</dbReference>
<dbReference type="EMBL" id="FOWX01000009">
    <property type="protein sequence ID" value="SFP37582.1"/>
    <property type="molecule type" value="Genomic_DNA"/>
</dbReference>
<gene>
    <name evidence="6" type="ORF">SAMN05216190_10999</name>
</gene>
<dbReference type="InterPro" id="IPR017871">
    <property type="entry name" value="ABC_transporter-like_CS"/>
</dbReference>
<keyword evidence="7" id="KW-1185">Reference proteome</keyword>
<dbReference type="InterPro" id="IPR050166">
    <property type="entry name" value="ABC_transporter_ATP-bind"/>
</dbReference>
<dbReference type="Pfam" id="PF00005">
    <property type="entry name" value="ABC_tran"/>
    <property type="match status" value="1"/>
</dbReference>
<dbReference type="OrthoDB" id="9802264at2"/>
<dbReference type="PROSITE" id="PS50893">
    <property type="entry name" value="ABC_TRANSPORTER_2"/>
    <property type="match status" value="1"/>
</dbReference>
<accession>A0A1I5PU33</accession>
<dbReference type="RefSeq" id="WP_090499981.1">
    <property type="nucleotide sequence ID" value="NZ_FOWX01000009.1"/>
</dbReference>
<protein>
    <submittedName>
        <fullName evidence="6">NitT/TauT family transport system ATP-binding protein</fullName>
    </submittedName>
</protein>
<organism evidence="6 7">
    <name type="scientific">Pseudomonas borbori</name>
    <dbReference type="NCBI Taxonomy" id="289003"/>
    <lineage>
        <taxon>Bacteria</taxon>
        <taxon>Pseudomonadati</taxon>
        <taxon>Pseudomonadota</taxon>
        <taxon>Gammaproteobacteria</taxon>
        <taxon>Pseudomonadales</taxon>
        <taxon>Pseudomonadaceae</taxon>
        <taxon>Pseudomonas</taxon>
    </lineage>
</organism>
<dbReference type="InterPro" id="IPR003439">
    <property type="entry name" value="ABC_transporter-like_ATP-bd"/>
</dbReference>
<keyword evidence="2" id="KW-0813">Transport</keyword>
<keyword evidence="3" id="KW-0547">Nucleotide-binding</keyword>
<dbReference type="PANTHER" id="PTHR42788">
    <property type="entry name" value="TAURINE IMPORT ATP-BINDING PROTEIN-RELATED"/>
    <property type="match status" value="1"/>
</dbReference>
<name>A0A1I5PU33_9PSED</name>
<dbReference type="PANTHER" id="PTHR42788:SF13">
    <property type="entry name" value="ALIPHATIC SULFONATES IMPORT ATP-BINDING PROTEIN SSUB"/>
    <property type="match status" value="1"/>
</dbReference>
<dbReference type="SUPFAM" id="SSF52540">
    <property type="entry name" value="P-loop containing nucleoside triphosphate hydrolases"/>
    <property type="match status" value="1"/>
</dbReference>
<reference evidence="7" key="1">
    <citation type="submission" date="2016-10" db="EMBL/GenBank/DDBJ databases">
        <authorList>
            <person name="Varghese N."/>
            <person name="Submissions S."/>
        </authorList>
    </citation>
    <scope>NUCLEOTIDE SEQUENCE [LARGE SCALE GENOMIC DNA]</scope>
    <source>
        <strain evidence="7">DSM 17834</strain>
    </source>
</reference>
<dbReference type="PROSITE" id="PS00211">
    <property type="entry name" value="ABC_TRANSPORTER_1"/>
    <property type="match status" value="1"/>
</dbReference>
<evidence type="ECO:0000256" key="1">
    <source>
        <dbReference type="ARBA" id="ARBA00005417"/>
    </source>
</evidence>
<comment type="similarity">
    <text evidence="1">Belongs to the ABC transporter superfamily.</text>
</comment>
<evidence type="ECO:0000313" key="6">
    <source>
        <dbReference type="EMBL" id="SFP37582.1"/>
    </source>
</evidence>
<feature type="domain" description="ABC transporter" evidence="5">
    <location>
        <begin position="2"/>
        <end position="222"/>
    </location>
</feature>
<evidence type="ECO:0000256" key="2">
    <source>
        <dbReference type="ARBA" id="ARBA00022448"/>
    </source>
</evidence>
<dbReference type="GO" id="GO:0005524">
    <property type="term" value="F:ATP binding"/>
    <property type="evidence" value="ECO:0007669"/>
    <property type="project" value="UniProtKB-KW"/>
</dbReference>
<evidence type="ECO:0000256" key="3">
    <source>
        <dbReference type="ARBA" id="ARBA00022741"/>
    </source>
</evidence>
<dbReference type="Gene3D" id="3.40.50.300">
    <property type="entry name" value="P-loop containing nucleotide triphosphate hydrolases"/>
    <property type="match status" value="1"/>
</dbReference>
<dbReference type="SMART" id="SM00382">
    <property type="entry name" value="AAA"/>
    <property type="match status" value="1"/>
</dbReference>
<dbReference type="InterPro" id="IPR027417">
    <property type="entry name" value="P-loop_NTPase"/>
</dbReference>
<keyword evidence="4 6" id="KW-0067">ATP-binding</keyword>
<evidence type="ECO:0000313" key="7">
    <source>
        <dbReference type="Proteomes" id="UP000198784"/>
    </source>
</evidence>
<dbReference type="Proteomes" id="UP000198784">
    <property type="component" value="Unassembled WGS sequence"/>
</dbReference>
<sequence>MLDYRDVQLQLGGRPVLDGFDLRLEAGERVGILGPSGAGKSSLLKLIAGLLPAQGGQCRSDFRHAVLVFQEPRLLPWCRVGENLEIPLRAIGHGAAAARRLALDWLQRVGLEQYAQAWPGQLSGGMAQRVALARAFAVQPDLLLLDEPFSALDPALRGALTQLCREGLEHTGATLLCVSHHPHELIELVDRCVLLDSGRGRCFGIAAPGDAEARRATANSLQSVLMNLESSPS</sequence>
<dbReference type="STRING" id="289003.SAMN05216190_10999"/>
<evidence type="ECO:0000256" key="4">
    <source>
        <dbReference type="ARBA" id="ARBA00022840"/>
    </source>
</evidence>